<accession>A0A423SQH4</accession>
<feature type="coiled-coil region" evidence="1">
    <location>
        <begin position="232"/>
        <end position="259"/>
    </location>
</feature>
<dbReference type="EMBL" id="QCYY01002930">
    <property type="protein sequence ID" value="ROT66467.1"/>
    <property type="molecule type" value="Genomic_DNA"/>
</dbReference>
<feature type="coiled-coil region" evidence="1">
    <location>
        <begin position="106"/>
        <end position="189"/>
    </location>
</feature>
<feature type="signal peptide" evidence="2">
    <location>
        <begin position="1"/>
        <end position="18"/>
    </location>
</feature>
<evidence type="ECO:0000313" key="4">
    <source>
        <dbReference type="Proteomes" id="UP000283509"/>
    </source>
</evidence>
<evidence type="ECO:0000256" key="2">
    <source>
        <dbReference type="SAM" id="SignalP"/>
    </source>
</evidence>
<name>A0A423SQH4_PENVA</name>
<dbReference type="Gene3D" id="1.20.5.1160">
    <property type="entry name" value="Vasodilator-stimulated phosphoprotein"/>
    <property type="match status" value="1"/>
</dbReference>
<reference evidence="3 4" key="1">
    <citation type="submission" date="2018-04" db="EMBL/GenBank/DDBJ databases">
        <authorList>
            <person name="Zhang X."/>
            <person name="Yuan J."/>
            <person name="Li F."/>
            <person name="Xiang J."/>
        </authorList>
    </citation>
    <scope>NUCLEOTIDE SEQUENCE [LARGE SCALE GENOMIC DNA]</scope>
    <source>
        <tissue evidence="3">Muscle</tissue>
    </source>
</reference>
<evidence type="ECO:0000313" key="3">
    <source>
        <dbReference type="EMBL" id="ROT66467.1"/>
    </source>
</evidence>
<organism evidence="3 4">
    <name type="scientific">Penaeus vannamei</name>
    <name type="common">Whiteleg shrimp</name>
    <name type="synonym">Litopenaeus vannamei</name>
    <dbReference type="NCBI Taxonomy" id="6689"/>
    <lineage>
        <taxon>Eukaryota</taxon>
        <taxon>Metazoa</taxon>
        <taxon>Ecdysozoa</taxon>
        <taxon>Arthropoda</taxon>
        <taxon>Crustacea</taxon>
        <taxon>Multicrustacea</taxon>
        <taxon>Malacostraca</taxon>
        <taxon>Eumalacostraca</taxon>
        <taxon>Eucarida</taxon>
        <taxon>Decapoda</taxon>
        <taxon>Dendrobranchiata</taxon>
        <taxon>Penaeoidea</taxon>
        <taxon>Penaeidae</taxon>
        <taxon>Penaeus</taxon>
    </lineage>
</organism>
<reference evidence="3 4" key="2">
    <citation type="submission" date="2019-01" db="EMBL/GenBank/DDBJ databases">
        <title>The decoding of complex shrimp genome reveals the adaptation for benthos swimmer, frequently molting mechanism and breeding impact on genome.</title>
        <authorList>
            <person name="Sun Y."/>
            <person name="Gao Y."/>
            <person name="Yu Y."/>
        </authorList>
    </citation>
    <scope>NUCLEOTIDE SEQUENCE [LARGE SCALE GENOMIC DNA]</scope>
    <source>
        <tissue evidence="3">Muscle</tissue>
    </source>
</reference>
<dbReference type="OrthoDB" id="6373081at2759"/>
<sequence length="346" mass="37824">MAGVALALLCAAAWAVSGEAPAGVPREEDLRPAILFNQLALAQVLDLLGGANGTAQEQLNRASSATSAKLDALREDFLQLRSLLDAMSQSLSLQHDDDTQQGATVEAAWLRRAREQDDELEALEEEQDRASAKLRRLRDEARGLQADISAGSGVVQKLETEARARAARVHALEQELQELRVQVNVTEDSNAALASGSDALLAQENDARGRYVLQEVARAQAEGEVEALGAAKDEVLGNISRLEDDVDRLKERLSLFEGKTTATRGTIRLLDTAVKDELEENRRREAEAAGLRARVQGRESQAFQLLLQSRTLEQDKDVVNRTAMALVSENDRLRESITKIDRICNA</sequence>
<keyword evidence="4" id="KW-1185">Reference proteome</keyword>
<dbReference type="Proteomes" id="UP000283509">
    <property type="component" value="Unassembled WGS sequence"/>
</dbReference>
<dbReference type="AlphaFoldDB" id="A0A423SQH4"/>
<keyword evidence="1" id="KW-0175">Coiled coil</keyword>
<comment type="caution">
    <text evidence="3">The sequence shown here is derived from an EMBL/GenBank/DDBJ whole genome shotgun (WGS) entry which is preliminary data.</text>
</comment>
<evidence type="ECO:0000256" key="1">
    <source>
        <dbReference type="SAM" id="Coils"/>
    </source>
</evidence>
<gene>
    <name evidence="3" type="ORF">C7M84_015506</name>
</gene>
<keyword evidence="2" id="KW-0732">Signal</keyword>
<feature type="chain" id="PRO_5019230641" evidence="2">
    <location>
        <begin position="19"/>
        <end position="346"/>
    </location>
</feature>
<protein>
    <submittedName>
        <fullName evidence="3">Uncharacterized protein</fullName>
    </submittedName>
</protein>
<proteinExistence type="predicted"/>